<dbReference type="SUPFAM" id="SSF56954">
    <property type="entry name" value="Outer membrane efflux proteins (OEP)"/>
    <property type="match status" value="1"/>
</dbReference>
<evidence type="ECO:0000256" key="1">
    <source>
        <dbReference type="ARBA" id="ARBA00007613"/>
    </source>
</evidence>
<dbReference type="KEGG" id="spib:G8759_28350"/>
<proteinExistence type="inferred from homology"/>
<dbReference type="GO" id="GO:0015562">
    <property type="term" value="F:efflux transmembrane transporter activity"/>
    <property type="evidence" value="ECO:0007669"/>
    <property type="project" value="InterPro"/>
</dbReference>
<dbReference type="RefSeq" id="WP_167216011.1">
    <property type="nucleotide sequence ID" value="NZ_CP050063.1"/>
</dbReference>
<keyword evidence="3" id="KW-1185">Reference proteome</keyword>
<dbReference type="InterPro" id="IPR003423">
    <property type="entry name" value="OMP_efflux"/>
</dbReference>
<reference evidence="2 3" key="1">
    <citation type="submission" date="2020-03" db="EMBL/GenBank/DDBJ databases">
        <authorList>
            <person name="Kim M.K."/>
        </authorList>
    </citation>
    <scope>NUCLEOTIDE SEQUENCE [LARGE SCALE GENOMIC DNA]</scope>
    <source>
        <strain evidence="2 3">BT328</strain>
    </source>
</reference>
<dbReference type="InterPro" id="IPR010131">
    <property type="entry name" value="MdtP/NodT-like"/>
</dbReference>
<dbReference type="AlphaFoldDB" id="A0A6G9AVN3"/>
<comment type="similarity">
    <text evidence="1">Belongs to the outer membrane factor (OMF) (TC 1.B.17) family.</text>
</comment>
<evidence type="ECO:0000313" key="2">
    <source>
        <dbReference type="EMBL" id="QIP16273.1"/>
    </source>
</evidence>
<sequence length="198" mass="21937">MKVLTNYATQFTKLLGNRPDVQEAEFSFRNTFELTNVARTYFYPALTITGTAGFATANTLTWFFAGTFYGSLISGLAQPIFNQGINRQRLNRAEAAPSEVFYTNESTLLKAGQEVSNALYSYQMAVDKANARQQQLAALQKAVSFTKELLTYTANTNFTDVLTAEQNLLAAQLNGVNDRLQQLQATVALYRALGGGWR</sequence>
<dbReference type="Pfam" id="PF02321">
    <property type="entry name" value="OEP"/>
    <property type="match status" value="1"/>
</dbReference>
<gene>
    <name evidence="2" type="ORF">G8759_28350</name>
</gene>
<dbReference type="Gene3D" id="2.20.200.10">
    <property type="entry name" value="Outer membrane efflux proteins (OEP)"/>
    <property type="match status" value="1"/>
</dbReference>
<protein>
    <submittedName>
        <fullName evidence="2">TolC family protein</fullName>
    </submittedName>
</protein>
<accession>A0A6G9AVN3</accession>
<evidence type="ECO:0000313" key="3">
    <source>
        <dbReference type="Proteomes" id="UP000501802"/>
    </source>
</evidence>
<organism evidence="2 3">
    <name type="scientific">Spirosoma aureum</name>
    <dbReference type="NCBI Taxonomy" id="2692134"/>
    <lineage>
        <taxon>Bacteria</taxon>
        <taxon>Pseudomonadati</taxon>
        <taxon>Bacteroidota</taxon>
        <taxon>Cytophagia</taxon>
        <taxon>Cytophagales</taxon>
        <taxon>Cytophagaceae</taxon>
        <taxon>Spirosoma</taxon>
    </lineage>
</organism>
<dbReference type="Proteomes" id="UP000501802">
    <property type="component" value="Chromosome"/>
</dbReference>
<dbReference type="Gene3D" id="1.20.1600.10">
    <property type="entry name" value="Outer membrane efflux proteins (OEP)"/>
    <property type="match status" value="1"/>
</dbReference>
<name>A0A6G9AVN3_9BACT</name>
<dbReference type="EMBL" id="CP050063">
    <property type="protein sequence ID" value="QIP16273.1"/>
    <property type="molecule type" value="Genomic_DNA"/>
</dbReference>
<dbReference type="PANTHER" id="PTHR30203:SF33">
    <property type="entry name" value="BLR4455 PROTEIN"/>
    <property type="match status" value="1"/>
</dbReference>
<dbReference type="PANTHER" id="PTHR30203">
    <property type="entry name" value="OUTER MEMBRANE CATION EFFLUX PROTEIN"/>
    <property type="match status" value="1"/>
</dbReference>